<dbReference type="EMBL" id="JACHLE010000003">
    <property type="protein sequence ID" value="MBB4807259.1"/>
    <property type="molecule type" value="Genomic_DNA"/>
</dbReference>
<dbReference type="Proteomes" id="UP000592180">
    <property type="component" value="Unassembled WGS sequence"/>
</dbReference>
<sequence length="272" mass="32501">MKNILILTLIILLLPFTEWKGQSIKRIKDKHIVGQEKRQVFYEWGDWQPKPKYFLGIQTNYAYAMVWGWLAPSRNRDYKGGSDIRPLGPWGLQNQRYATTLVQQDKTEDIQEEAKNTYEENLKEFYHYTSATSSADPLYLLYYKHMLKSLDNFDTNSPVPYQWGFTSYKAWERFNNYGIIGECRRKIDVMQDKYKIAKTVDMPRGKRILAYHDCLIEWRKMRKYLAYLNAQAENRLKAEARLESYKTKNPRKITKERRDAEIFMDVLTGHLY</sequence>
<proteinExistence type="predicted"/>
<dbReference type="RefSeq" id="WP_184190004.1">
    <property type="nucleotide sequence ID" value="NZ_JACHLE010000003.1"/>
</dbReference>
<accession>A0A840KCQ8</accession>
<evidence type="ECO:0000313" key="2">
    <source>
        <dbReference type="Proteomes" id="UP000592180"/>
    </source>
</evidence>
<reference evidence="1 2" key="1">
    <citation type="submission" date="2020-08" db="EMBL/GenBank/DDBJ databases">
        <title>Functional genomics of gut bacteria from endangered species of beetles.</title>
        <authorList>
            <person name="Carlos-Shanley C."/>
        </authorList>
    </citation>
    <scope>NUCLEOTIDE SEQUENCE [LARGE SCALE GENOMIC DNA]</scope>
    <source>
        <strain evidence="1 2">S00151</strain>
    </source>
</reference>
<organism evidence="1 2">
    <name type="scientific">Chryseobacterium defluvii</name>
    <dbReference type="NCBI Taxonomy" id="160396"/>
    <lineage>
        <taxon>Bacteria</taxon>
        <taxon>Pseudomonadati</taxon>
        <taxon>Bacteroidota</taxon>
        <taxon>Flavobacteriia</taxon>
        <taxon>Flavobacteriales</taxon>
        <taxon>Weeksellaceae</taxon>
        <taxon>Chryseobacterium group</taxon>
        <taxon>Chryseobacterium</taxon>
    </lineage>
</organism>
<evidence type="ECO:0000313" key="1">
    <source>
        <dbReference type="EMBL" id="MBB4807259.1"/>
    </source>
</evidence>
<keyword evidence="2" id="KW-1185">Reference proteome</keyword>
<gene>
    <name evidence="1" type="ORF">HNP38_002563</name>
</gene>
<name>A0A840KCQ8_9FLAO</name>
<protein>
    <submittedName>
        <fullName evidence="1">Uncharacterized protein</fullName>
    </submittedName>
</protein>
<dbReference type="AlphaFoldDB" id="A0A840KCQ8"/>
<comment type="caution">
    <text evidence="1">The sequence shown here is derived from an EMBL/GenBank/DDBJ whole genome shotgun (WGS) entry which is preliminary data.</text>
</comment>